<dbReference type="Proteomes" id="UP000070700">
    <property type="component" value="Unassembled WGS sequence"/>
</dbReference>
<dbReference type="KEGG" id="psco:LY89DRAFT_237325"/>
<feature type="region of interest" description="Disordered" evidence="1">
    <location>
        <begin position="736"/>
        <end position="774"/>
    </location>
</feature>
<evidence type="ECO:0000313" key="3">
    <source>
        <dbReference type="EMBL" id="KUJ11122.1"/>
    </source>
</evidence>
<evidence type="ECO:0000256" key="1">
    <source>
        <dbReference type="SAM" id="MobiDB-lite"/>
    </source>
</evidence>
<feature type="compositionally biased region" description="Low complexity" evidence="1">
    <location>
        <begin position="403"/>
        <end position="417"/>
    </location>
</feature>
<dbReference type="GeneID" id="28815798"/>
<feature type="region of interest" description="Disordered" evidence="1">
    <location>
        <begin position="1115"/>
        <end position="1138"/>
    </location>
</feature>
<dbReference type="AlphaFoldDB" id="A0A194WU34"/>
<feature type="compositionally biased region" description="Polar residues" evidence="1">
    <location>
        <begin position="613"/>
        <end position="623"/>
    </location>
</feature>
<accession>A0A194WU34</accession>
<gene>
    <name evidence="3" type="ORF">LY89DRAFT_237325</name>
</gene>
<feature type="region of interest" description="Disordered" evidence="1">
    <location>
        <begin position="613"/>
        <end position="632"/>
    </location>
</feature>
<dbReference type="EMBL" id="KQ947427">
    <property type="protein sequence ID" value="KUJ11122.1"/>
    <property type="molecule type" value="Genomic_DNA"/>
</dbReference>
<dbReference type="OrthoDB" id="3439512at2759"/>
<name>A0A194WU34_MOLSC</name>
<feature type="region of interest" description="Disordered" evidence="1">
    <location>
        <begin position="401"/>
        <end position="422"/>
    </location>
</feature>
<dbReference type="STRING" id="149040.A0A194WU34"/>
<dbReference type="InterPro" id="IPR057227">
    <property type="entry name" value="DUF7905"/>
</dbReference>
<dbReference type="InParanoid" id="A0A194WU34"/>
<keyword evidence="4" id="KW-1185">Reference proteome</keyword>
<reference evidence="3 4" key="1">
    <citation type="submission" date="2015-10" db="EMBL/GenBank/DDBJ databases">
        <title>Full genome of DAOMC 229536 Phialocephala scopiformis, a fungal endophyte of spruce producing the potent anti-insectan compound rugulosin.</title>
        <authorList>
            <consortium name="DOE Joint Genome Institute"/>
            <person name="Walker A.K."/>
            <person name="Frasz S.L."/>
            <person name="Seifert K.A."/>
            <person name="Miller J.D."/>
            <person name="Mondo S.J."/>
            <person name="Labutti K."/>
            <person name="Lipzen A."/>
            <person name="Dockter R."/>
            <person name="Kennedy M."/>
            <person name="Grigoriev I.V."/>
            <person name="Spatafora J.W."/>
        </authorList>
    </citation>
    <scope>NUCLEOTIDE SEQUENCE [LARGE SCALE GENOMIC DNA]</scope>
    <source>
        <strain evidence="3 4">CBS 120377</strain>
    </source>
</reference>
<evidence type="ECO:0000259" key="2">
    <source>
        <dbReference type="Pfam" id="PF25482"/>
    </source>
</evidence>
<dbReference type="RefSeq" id="XP_018065477.1">
    <property type="nucleotide sequence ID" value="XM_018206072.1"/>
</dbReference>
<feature type="region of interest" description="Disordered" evidence="1">
    <location>
        <begin position="540"/>
        <end position="593"/>
    </location>
</feature>
<proteinExistence type="predicted"/>
<protein>
    <recommendedName>
        <fullName evidence="2">DUF7905 domain-containing protein</fullName>
    </recommendedName>
</protein>
<dbReference type="Pfam" id="PF25482">
    <property type="entry name" value="DUF7905"/>
    <property type="match status" value="1"/>
</dbReference>
<feature type="domain" description="DUF7905" evidence="2">
    <location>
        <begin position="787"/>
        <end position="1083"/>
    </location>
</feature>
<evidence type="ECO:0000313" key="4">
    <source>
        <dbReference type="Proteomes" id="UP000070700"/>
    </source>
</evidence>
<organism evidence="3 4">
    <name type="scientific">Mollisia scopiformis</name>
    <name type="common">Conifer needle endophyte fungus</name>
    <name type="synonym">Phialocephala scopiformis</name>
    <dbReference type="NCBI Taxonomy" id="149040"/>
    <lineage>
        <taxon>Eukaryota</taxon>
        <taxon>Fungi</taxon>
        <taxon>Dikarya</taxon>
        <taxon>Ascomycota</taxon>
        <taxon>Pezizomycotina</taxon>
        <taxon>Leotiomycetes</taxon>
        <taxon>Helotiales</taxon>
        <taxon>Mollisiaceae</taxon>
        <taxon>Mollisia</taxon>
    </lineage>
</organism>
<feature type="compositionally biased region" description="Polar residues" evidence="1">
    <location>
        <begin position="541"/>
        <end position="583"/>
    </location>
</feature>
<sequence length="1138" mass="127943">MSAYYYERKDYAPKSNLASSVISKSTAPPRERRITFATEWFWYPEGVKTVRDRFNAIMAAKEINVSHEWDEPTRSFRLRCRAQDTTEVSKSFYGVLSAIIKEELKKGYNGHRPSTYLPGDDEDIAAAVLEALQDTEDEIPEDEREELRLDITESLNSRLIRRLALYQKDLRENANQSAEAIASRPSPVPEPEYPALIDPYSFRFKWSEYEGKPLKLEKVFSDDTLQELKKLTRCDFHKGIKTGILYIGGKTERDLELAKLKLDNLRKIYKSRRPYAGHVFYAESHDSTRFFLWPFVKVKKFYFETTLLDNLHLMMNGGYARQPTELPPDWQKLPDAITIRCALWDQSNHTFEPMKKVDISTVSVAGTSTPLTTWGFLWVYSPTGNVNPQLRYANLTTSEVPTRPSRAAGAPSGPPIANGITKSTSSNAIERAQIGDRMKSTVSPGPDRRVVSSNETTLRIEKWQDDVVGNSVRPIVAGGNGEWTLQDILQAGKRAELDAKPEWDDYKQIDVDRVLLNRKELPTQASSALKLGVATMKMKRSTTVTSESTSAGTGSRPPASQQATPAVQMPRSVSQPLPIQPQSARGPEVVQSPQSALSDITNNLLLDMTIPSSESGSLTNSEATLPARSQPHPILDDDVSMVAYSILQPARPGEVWNGPINSMSMSMQPMEPSEPEPHVEEELICLTPPESEAFMEFSPGPSPAVSPNRGVVTGEVPVIDKIQEEDEVATRTFHKTMNQKAGRGGRQKQATPLKKRAARLPLPSPPRPKAKAPIDLEDPVPQFVYDITKSFSELVDAVRLFRGRLVLQVEFGRILLRNMGSMVTKMPGEKLYRAQTLHNHFQTSEVGKVLFTNVLSMLPRDMQYLVEIKDKKGKCLWKPNPINWGVLYEFHYRDMKALDSPFFRVEINGETFKSQLLVKHDLGHTYVHGTLRHWDCRIAALGFATPPAPNQKHQDVHTAIKKSLYIPGQSKTPQLMWEMDSSLIEQFQLVEVIVKRVTKYGSEDGKSVLNVIEVQSLDVQCHEVPAKSSLLFDAAPGPENEPPVKRLRYWWEASISSPRGDKILEENQSLELGDEPSWSAKDMEESDVASSLYAPACEMLRQMDGVGFENRNGMPPRSVMEQSKFVPKGGPQDEIGFW</sequence>